<keyword evidence="2" id="KW-1185">Reference proteome</keyword>
<dbReference type="Gene3D" id="1.10.150.20">
    <property type="entry name" value="5' to 3' exonuclease, C-terminal subdomain"/>
    <property type="match status" value="1"/>
</dbReference>
<accession>A0A9X3RAL4</accession>
<proteinExistence type="predicted"/>
<evidence type="ECO:0000313" key="2">
    <source>
        <dbReference type="Proteomes" id="UP001152172"/>
    </source>
</evidence>
<sequence length="97" mass="10770">MSSAKKDLRICNKGHKFYKSSNCRTCPTCELENKPDSGFLSLLSAPARRALVHNGVTSLEELSKFSEKEILKFHGIGPASIPTLKSSLERESLSFRN</sequence>
<dbReference type="Proteomes" id="UP001152172">
    <property type="component" value="Unassembled WGS sequence"/>
</dbReference>
<evidence type="ECO:0000313" key="1">
    <source>
        <dbReference type="EMBL" id="MCZ8534675.1"/>
    </source>
</evidence>
<dbReference type="AlphaFoldDB" id="A0A9X3RAL4"/>
<dbReference type="RefSeq" id="WP_093495329.1">
    <property type="nucleotide sequence ID" value="NZ_JAKXDZ010000020.1"/>
</dbReference>
<reference evidence="1" key="1">
    <citation type="submission" date="2022-05" db="EMBL/GenBank/DDBJ databases">
        <authorList>
            <person name="Colautti A."/>
            <person name="Iacumin L."/>
        </authorList>
    </citation>
    <scope>NUCLEOTIDE SEQUENCE</scope>
    <source>
        <strain evidence="1">DSM 30747</strain>
    </source>
</reference>
<organism evidence="1 2">
    <name type="scientific">Psychrobacillus psychrodurans</name>
    <dbReference type="NCBI Taxonomy" id="126157"/>
    <lineage>
        <taxon>Bacteria</taxon>
        <taxon>Bacillati</taxon>
        <taxon>Bacillota</taxon>
        <taxon>Bacilli</taxon>
        <taxon>Bacillales</taxon>
        <taxon>Bacillaceae</taxon>
        <taxon>Psychrobacillus</taxon>
    </lineage>
</organism>
<comment type="caution">
    <text evidence="1">The sequence shown here is derived from an EMBL/GenBank/DDBJ whole genome shotgun (WGS) entry which is preliminary data.</text>
</comment>
<gene>
    <name evidence="1" type="ORF">M9R61_15330</name>
</gene>
<protein>
    <submittedName>
        <fullName evidence="1">RNA polymerase alpha subunit C-terminal domain-containing protein</fullName>
    </submittedName>
</protein>
<name>A0A9X3RAL4_9BACI</name>
<dbReference type="NCBIfam" id="NF005841">
    <property type="entry name" value="PRK07758.1"/>
    <property type="match status" value="1"/>
</dbReference>
<dbReference type="EMBL" id="JAMKBI010000012">
    <property type="protein sequence ID" value="MCZ8534675.1"/>
    <property type="molecule type" value="Genomic_DNA"/>
</dbReference>
<dbReference type="OrthoDB" id="7950977at2"/>
<dbReference type="SUPFAM" id="SSF47789">
    <property type="entry name" value="C-terminal domain of RNA polymerase alpha subunit"/>
    <property type="match status" value="1"/>
</dbReference>